<feature type="domain" description="DUF11" evidence="1">
    <location>
        <begin position="478"/>
        <end position="563"/>
    </location>
</feature>
<dbReference type="InterPro" id="IPR047589">
    <property type="entry name" value="DUF11_rpt"/>
</dbReference>
<dbReference type="Proteomes" id="UP001157114">
    <property type="component" value="Unassembled WGS sequence"/>
</dbReference>
<dbReference type="InterPro" id="IPR051172">
    <property type="entry name" value="Chlamydia_OmcB"/>
</dbReference>
<dbReference type="NCBIfam" id="TIGR01451">
    <property type="entry name" value="B_ant_repeat"/>
    <property type="match status" value="7"/>
</dbReference>
<gene>
    <name evidence="2" type="ORF">MU1_16290</name>
</gene>
<accession>A0ABQ6G8J4</accession>
<sequence>MPFVNRFFLNRTGGATFTGNTLGLSRSETVGVPGTVDSIGGFVTTNTALTFGTYPAGTTGNYALNSSSAVLVLPAGATILYAELIWGGTYLNNGVDLSAFINNAVSFTTPAGTFSISPDPATSQEVALSVGTNAYVRSATVTSLISAAGAGTYTTGGVVGTIVIPDPTSNHAGWTLAVFYEDATQPLRNLSLRVGATVIQASQGPVDTVITGFATPFVGALNGRALVGAQEGDANKTGDRMLFGQSAGTLSPLSGPNNFSTNFFASQINNNAGNLDTTGTFGTRNQINGTPGSNIIGGRQGWDITNVTVSSTLVNAQTAAVFRLITSGDGYLVDSVGLQIDIQQPQITVVKSADSIATVIGDTVEYTVVITNTGTVETTSVVMFDTAIVGSELVQGSVTLNGVMVDADPEMGVPIGTLAAGQVATVKFKVLVTSLPNPPFLKDQATVAYTFKPTPDAPPISTVVPSDVVEIPVFLPALIVHKEADLATAMVGDIITYTLTITNIGNIDFTGIVTDPLPVSTSFVAGSVFVNGVNQPGDNPRLGIDIGVLDIIQVVTITYQLLVESVPPENIVRNRFDTAYIVTLPDGRIITGNEPSNLVEIPVTSPMLTTVKEADLPSAVVGEIITYTVTVTNTNPTPLTNVILTDNIPVGSSFVAGSVTIDGVPFPSASPIAGIPIAVLPANTSVVQTFQVRVDSLPNPPVLVDQAVETFTSGTFTGISYSEEVTVPVVQPGISLVKRAGVTVANVGDIVNYSVTVTNTGNIEIIPILFDPLNAYSSFVAGTVMVNGTVNATASPITGIPVGPVAPGAAVVVSYNVIMTAVPPSQFYVNQANATFTYTPPGRTPLAGTGVSNEVLIKNPIYTLDVVKSASVTSAIVGQIVDYTIEVTNNGPIPATDVIVTDRVTPGTSVVSGSIRVNGLPAIGDLTTGVNIGTLASGATATVTFQSLVTSIPDPFPRIDDFAIVTFNEDEIDQTPAVSNTVSIRVTQPIITARKSALQSTAFVGEFVYYTIEVENSGSYNALATWFDVLPEGSSFVANGLTVNGFSVPGADHYQGLFLGTMIAGITNIVTFILKVESYPPTGVLVNQGDILFQFELPNGQLVDQRVRTNPVTVTILRPPTVVKSVNVSEVFVGDSVIFTLVVNNPENTTLSGAVLQDIVPAGLAFIPGSVTIDGVSSPGANPAIGIPLGAVGAFQTIRVTFAAQAVFEPENPLTVNRASLAFNYTTPQGVLIPGNVISDPVTVLINDHEE</sequence>
<feature type="domain" description="DUF11" evidence="1">
    <location>
        <begin position="864"/>
        <end position="950"/>
    </location>
</feature>
<dbReference type="Pfam" id="PF01345">
    <property type="entry name" value="DUF11"/>
    <property type="match status" value="5"/>
</dbReference>
<dbReference type="PANTHER" id="PTHR34819:SF3">
    <property type="entry name" value="CELL SURFACE PROTEIN"/>
    <property type="match status" value="1"/>
</dbReference>
<evidence type="ECO:0000313" key="2">
    <source>
        <dbReference type="EMBL" id="GLX67284.1"/>
    </source>
</evidence>
<dbReference type="RefSeq" id="WP_284238029.1">
    <property type="nucleotide sequence ID" value="NZ_BSSQ01000006.1"/>
</dbReference>
<protein>
    <recommendedName>
        <fullName evidence="1">DUF11 domain-containing protein</fullName>
    </recommendedName>
</protein>
<proteinExistence type="predicted"/>
<dbReference type="EMBL" id="BSSQ01000006">
    <property type="protein sequence ID" value="GLX67284.1"/>
    <property type="molecule type" value="Genomic_DNA"/>
</dbReference>
<evidence type="ECO:0000259" key="1">
    <source>
        <dbReference type="Pfam" id="PF01345"/>
    </source>
</evidence>
<reference evidence="2 3" key="1">
    <citation type="submission" date="2023-03" db="EMBL/GenBank/DDBJ databases">
        <title>Draft genome sequence of the bacteria which degrade cell wall of Tricholomamatutake.</title>
        <authorList>
            <person name="Konishi Y."/>
            <person name="Fukuta Y."/>
            <person name="Shirasaka N."/>
        </authorList>
    </citation>
    <scope>NUCLEOTIDE SEQUENCE [LARGE SCALE GENOMIC DNA]</scope>
    <source>
        <strain evidence="3">mu1</strain>
    </source>
</reference>
<dbReference type="PANTHER" id="PTHR34819">
    <property type="entry name" value="LARGE CYSTEINE-RICH PERIPLASMIC PROTEIN OMCB"/>
    <property type="match status" value="1"/>
</dbReference>
<feature type="domain" description="DUF11" evidence="1">
    <location>
        <begin position="347"/>
        <end position="436"/>
    </location>
</feature>
<feature type="domain" description="DUF11" evidence="1">
    <location>
        <begin position="1122"/>
        <end position="1206"/>
    </location>
</feature>
<feature type="domain" description="DUF11" evidence="1">
    <location>
        <begin position="611"/>
        <end position="695"/>
    </location>
</feature>
<keyword evidence="3" id="KW-1185">Reference proteome</keyword>
<dbReference type="InterPro" id="IPR001434">
    <property type="entry name" value="OmcB-like_DUF11"/>
</dbReference>
<organism evidence="2 3">
    <name type="scientific">Paenibacillus glycanilyticus</name>
    <dbReference type="NCBI Taxonomy" id="126569"/>
    <lineage>
        <taxon>Bacteria</taxon>
        <taxon>Bacillati</taxon>
        <taxon>Bacillota</taxon>
        <taxon>Bacilli</taxon>
        <taxon>Bacillales</taxon>
        <taxon>Paenibacillaceae</taxon>
        <taxon>Paenibacillus</taxon>
    </lineage>
</organism>
<comment type="caution">
    <text evidence="2">The sequence shown here is derived from an EMBL/GenBank/DDBJ whole genome shotgun (WGS) entry which is preliminary data.</text>
</comment>
<dbReference type="Gene3D" id="2.60.40.740">
    <property type="match status" value="4"/>
</dbReference>
<evidence type="ECO:0000313" key="3">
    <source>
        <dbReference type="Proteomes" id="UP001157114"/>
    </source>
</evidence>
<name>A0ABQ6G8J4_9BACL</name>